<evidence type="ECO:0000259" key="1">
    <source>
        <dbReference type="Pfam" id="PF22936"/>
    </source>
</evidence>
<feature type="non-terminal residue" evidence="2">
    <location>
        <position position="260"/>
    </location>
</feature>
<dbReference type="EMBL" id="BKCJ010591095">
    <property type="protein sequence ID" value="GFB27607.1"/>
    <property type="molecule type" value="Genomic_DNA"/>
</dbReference>
<proteinExistence type="predicted"/>
<sequence>MVSVAAPSKYKLVFTTAARTISVVKPSFYQSRPNTALYAMSKSKSLIRKPFIRHISPKPSISSPRVNAANPSAVSAASVNAAKHSAVSAARVNDAELSAVSAARINAVKPSAVTAGNPQQALKDKGVIDSGCSRHMTGNMSYLSDFKELNGGYVAFGGNPKGGKITGKGKIKTGKLDFDDVYFVKELKFNLFSVSQINGLDPQKKLSFLFDVKGNPHQALKDKGVIDSGCLRHMTRNIYFLLKFEEIDGGYVAFGGNPKG</sequence>
<organism evidence="2">
    <name type="scientific">Tanacetum cinerariifolium</name>
    <name type="common">Dalmatian daisy</name>
    <name type="synonym">Chrysanthemum cinerariifolium</name>
    <dbReference type="NCBI Taxonomy" id="118510"/>
    <lineage>
        <taxon>Eukaryota</taxon>
        <taxon>Viridiplantae</taxon>
        <taxon>Streptophyta</taxon>
        <taxon>Embryophyta</taxon>
        <taxon>Tracheophyta</taxon>
        <taxon>Spermatophyta</taxon>
        <taxon>Magnoliopsida</taxon>
        <taxon>eudicotyledons</taxon>
        <taxon>Gunneridae</taxon>
        <taxon>Pentapetalae</taxon>
        <taxon>asterids</taxon>
        <taxon>campanulids</taxon>
        <taxon>Asterales</taxon>
        <taxon>Asteraceae</taxon>
        <taxon>Asteroideae</taxon>
        <taxon>Anthemideae</taxon>
        <taxon>Anthemidinae</taxon>
        <taxon>Tanacetum</taxon>
    </lineage>
</organism>
<accession>A0A699L6Y3</accession>
<name>A0A699L6Y3_TANCI</name>
<dbReference type="InterPro" id="IPR054722">
    <property type="entry name" value="PolX-like_BBD"/>
</dbReference>
<dbReference type="Pfam" id="PF22936">
    <property type="entry name" value="Pol_BBD"/>
    <property type="match status" value="1"/>
</dbReference>
<feature type="domain" description="Retrovirus-related Pol polyprotein from transposon TNT 1-94-like beta-barrel" evidence="1">
    <location>
        <begin position="127"/>
        <end position="198"/>
    </location>
</feature>
<protein>
    <submittedName>
        <fullName evidence="2">Ribonuclease H-like domain-containing protein</fullName>
    </submittedName>
</protein>
<gene>
    <name evidence="2" type="ORF">Tci_699578</name>
</gene>
<comment type="caution">
    <text evidence="2">The sequence shown here is derived from an EMBL/GenBank/DDBJ whole genome shotgun (WGS) entry which is preliminary data.</text>
</comment>
<evidence type="ECO:0000313" key="2">
    <source>
        <dbReference type="EMBL" id="GFB27607.1"/>
    </source>
</evidence>
<dbReference type="AlphaFoldDB" id="A0A699L6Y3"/>
<reference evidence="2" key="1">
    <citation type="journal article" date="2019" name="Sci. Rep.">
        <title>Draft genome of Tanacetum cinerariifolium, the natural source of mosquito coil.</title>
        <authorList>
            <person name="Yamashiro T."/>
            <person name="Shiraishi A."/>
            <person name="Satake H."/>
            <person name="Nakayama K."/>
        </authorList>
    </citation>
    <scope>NUCLEOTIDE SEQUENCE</scope>
</reference>